<dbReference type="EMBL" id="JBDQQU010000290">
    <property type="protein sequence ID" value="MEO3957112.1"/>
    <property type="molecule type" value="Genomic_DNA"/>
</dbReference>
<gene>
    <name evidence="1" type="ORF">ABH309_21970</name>
</gene>
<comment type="caution">
    <text evidence="1">The sequence shown here is derived from an EMBL/GenBank/DDBJ whole genome shotgun (WGS) entry which is preliminary data.</text>
</comment>
<protein>
    <submittedName>
        <fullName evidence="1">Uncharacterized protein</fullName>
    </submittedName>
</protein>
<sequence length="223" mass="25005">MAIGNSVTNAIFFSSSDAKSIKKHDSYLIMIMKKISKAKNYNNSSPYKMSGKTKYLLLNRYSKLDCNNIDHIYELILAKEIIISNNFDNSADFNKFSCIMTPTPTLNPDTYSLLFSKNGERLLTMAVNNVNANPVGTTKEQYALIIELLFEIDILRQHISRLPDQILALQIICQAVMRCHSSAYVPQNNILTNEVQINTAAKVIFLFFISVSESGSNAVMDGV</sequence>
<accession>A0ABV0HBA8</accession>
<reference evidence="1 2" key="1">
    <citation type="submission" date="2024-05" db="EMBL/GenBank/DDBJ databases">
        <authorList>
            <person name="De Oliveira J.P."/>
            <person name="Noriler S.A."/>
            <person name="De Oliveira A.G."/>
            <person name="Sipoli D.S."/>
        </authorList>
    </citation>
    <scope>NUCLEOTIDE SEQUENCE [LARGE SCALE GENOMIC DNA]</scope>
    <source>
        <strain evidence="1 2">LABIM186</strain>
    </source>
</reference>
<evidence type="ECO:0000313" key="1">
    <source>
        <dbReference type="EMBL" id="MEO3957112.1"/>
    </source>
</evidence>
<proteinExistence type="predicted"/>
<keyword evidence="2" id="KW-1185">Reference proteome</keyword>
<organism evidence="1 2">
    <name type="scientific">Chromobacterium piscinae</name>
    <dbReference type="NCBI Taxonomy" id="686831"/>
    <lineage>
        <taxon>Bacteria</taxon>
        <taxon>Pseudomonadati</taxon>
        <taxon>Pseudomonadota</taxon>
        <taxon>Betaproteobacteria</taxon>
        <taxon>Neisseriales</taxon>
        <taxon>Chromobacteriaceae</taxon>
        <taxon>Chromobacterium</taxon>
    </lineage>
</organism>
<evidence type="ECO:0000313" key="2">
    <source>
        <dbReference type="Proteomes" id="UP001438292"/>
    </source>
</evidence>
<dbReference type="RefSeq" id="WP_346196303.1">
    <property type="nucleotide sequence ID" value="NZ_JBDJHV010000062.1"/>
</dbReference>
<name>A0ABV0HBA8_9NEIS</name>
<dbReference type="Proteomes" id="UP001438292">
    <property type="component" value="Unassembled WGS sequence"/>
</dbReference>